<feature type="region of interest" description="Disordered" evidence="13">
    <location>
        <begin position="31"/>
        <end position="61"/>
    </location>
</feature>
<dbReference type="InterPro" id="IPR010917">
    <property type="entry name" value="TonB_rcpt_CS"/>
</dbReference>
<dbReference type="Pfam" id="PF00593">
    <property type="entry name" value="TonB_dep_Rec_b-barrel"/>
    <property type="match status" value="1"/>
</dbReference>
<dbReference type="SUPFAM" id="SSF56935">
    <property type="entry name" value="Porins"/>
    <property type="match status" value="1"/>
</dbReference>
<keyword evidence="3 9" id="KW-1134">Transmembrane beta strand</keyword>
<dbReference type="AlphaFoldDB" id="A0A3N1PEJ5"/>
<reference evidence="17 18" key="1">
    <citation type="submission" date="2018-11" db="EMBL/GenBank/DDBJ databases">
        <title>Genomic Encyclopedia of Type Strains, Phase IV (KMG-IV): sequencing the most valuable type-strain genomes for metagenomic binning, comparative biology and taxonomic classification.</title>
        <authorList>
            <person name="Goeker M."/>
        </authorList>
    </citation>
    <scope>NUCLEOTIDE SEQUENCE [LARGE SCALE GENOMIC DNA]</scope>
    <source>
        <strain evidence="17 18">DSM 21945</strain>
    </source>
</reference>
<evidence type="ECO:0000256" key="13">
    <source>
        <dbReference type="SAM" id="MobiDB-lite"/>
    </source>
</evidence>
<evidence type="ECO:0000256" key="3">
    <source>
        <dbReference type="ARBA" id="ARBA00022452"/>
    </source>
</evidence>
<dbReference type="EMBL" id="RJUL01000005">
    <property type="protein sequence ID" value="ROQ25741.1"/>
    <property type="molecule type" value="Genomic_DNA"/>
</dbReference>
<dbReference type="RefSeq" id="WP_123421517.1">
    <property type="nucleotide sequence ID" value="NZ_RJUL01000005.1"/>
</dbReference>
<evidence type="ECO:0000256" key="8">
    <source>
        <dbReference type="ARBA" id="ARBA00023237"/>
    </source>
</evidence>
<evidence type="ECO:0000256" key="2">
    <source>
        <dbReference type="ARBA" id="ARBA00022448"/>
    </source>
</evidence>
<comment type="subcellular location">
    <subcellularLocation>
        <location evidence="1 9">Cell outer membrane</location>
        <topology evidence="1 9">Multi-pass membrane protein</topology>
    </subcellularLocation>
</comment>
<dbReference type="InterPro" id="IPR037066">
    <property type="entry name" value="Plug_dom_sf"/>
</dbReference>
<dbReference type="STRING" id="584787.GCA_001247655_02805"/>
<dbReference type="InterPro" id="IPR036942">
    <property type="entry name" value="Beta-barrel_TonB_sf"/>
</dbReference>
<dbReference type="PROSITE" id="PS52016">
    <property type="entry name" value="TONB_DEPENDENT_REC_3"/>
    <property type="match status" value="1"/>
</dbReference>
<accession>A0A3N1PEJ5</accession>
<gene>
    <name evidence="17" type="ORF">EDC28_10550</name>
</gene>
<feature type="signal peptide" evidence="14">
    <location>
        <begin position="1"/>
        <end position="28"/>
    </location>
</feature>
<keyword evidence="7 9" id="KW-0472">Membrane</keyword>
<keyword evidence="17" id="KW-0675">Receptor</keyword>
<evidence type="ECO:0000256" key="6">
    <source>
        <dbReference type="ARBA" id="ARBA00023077"/>
    </source>
</evidence>
<dbReference type="InterPro" id="IPR000531">
    <property type="entry name" value="Beta-barrel_TonB"/>
</dbReference>
<feature type="chain" id="PRO_5018018173" evidence="14">
    <location>
        <begin position="29"/>
        <end position="999"/>
    </location>
</feature>
<name>A0A3N1PEJ5_9GAMM</name>
<comment type="similarity">
    <text evidence="9 12">Belongs to the TonB-dependent receptor family.</text>
</comment>
<dbReference type="PANTHER" id="PTHR47234">
    <property type="match status" value="1"/>
</dbReference>
<evidence type="ECO:0000259" key="15">
    <source>
        <dbReference type="Pfam" id="PF00593"/>
    </source>
</evidence>
<feature type="short sequence motif" description="TonB C-terminal box" evidence="11">
    <location>
        <begin position="982"/>
        <end position="999"/>
    </location>
</feature>
<dbReference type="PANTHER" id="PTHR47234:SF2">
    <property type="entry name" value="TONB-DEPENDENT RECEPTOR"/>
    <property type="match status" value="1"/>
</dbReference>
<dbReference type="PROSITE" id="PS01156">
    <property type="entry name" value="TONB_DEPENDENT_REC_2"/>
    <property type="match status" value="1"/>
</dbReference>
<keyword evidence="6 10" id="KW-0798">TonB box</keyword>
<protein>
    <submittedName>
        <fullName evidence="17">TonB-dependent receptor-like protein</fullName>
    </submittedName>
</protein>
<evidence type="ECO:0000256" key="11">
    <source>
        <dbReference type="PROSITE-ProRule" id="PRU10144"/>
    </source>
</evidence>
<evidence type="ECO:0000256" key="1">
    <source>
        <dbReference type="ARBA" id="ARBA00004571"/>
    </source>
</evidence>
<evidence type="ECO:0000256" key="12">
    <source>
        <dbReference type="RuleBase" id="RU003357"/>
    </source>
</evidence>
<keyword evidence="18" id="KW-1185">Reference proteome</keyword>
<dbReference type="Proteomes" id="UP000268033">
    <property type="component" value="Unassembled WGS sequence"/>
</dbReference>
<dbReference type="InterPro" id="IPR039426">
    <property type="entry name" value="TonB-dep_rcpt-like"/>
</dbReference>
<dbReference type="Pfam" id="PF07715">
    <property type="entry name" value="Plug"/>
    <property type="match status" value="1"/>
</dbReference>
<sequence length="999" mass="108031">MTNQKPLATGVLAICALLGITTPSLVQAQGANTDSSQTQSDIEVKPVSAQTGVEEASAKSKDKNTETITVTGSRIQRAEYSSNSPISVLTNKEMKLQGTTNVEEALSRMPQFTADANENVSNGSDGSAQINLRNLGSNRVLTLIDGQRILPTMGMDINFIPSSLIKRVDVVTGGASAVYGSDAISGVVNFIMEDNLDGFVFDTQGAAYQHKNDNDSVRSLVDSYGYQNASGSVFDGKKYNFSLAGGTDFLDGKGNITLYGTYRKTNPVTQDKRDYSACSLNANDTLDGLACGGSSNNPWGRFFVLSGENNGGSYNNLKDGSKTWDTYSDDYLYNYTPLNYIQRDDERYTGGYMAHYDFDNGTRLSSSFMYMHDRSFSQVAPSALWFGSDFAINCDNPLMSSQQASLLCGSAAGSSDQIDTYVGYRLDGTNARARRDDLQHSDYRFNLAASGNLTDAITYNVSYLHAKANYSEQYQNDVDQLKAADALLAVDDGNGNVVCLSGNSGCAPIDVFAYSGISDAGLDYILTTSETNSEQTLDVYSAYSQIDLDAYGIKSPFAAIGPAMVVGLEHRQEVYNFNADAVSEANGYEDAYGKIKVDEAYTELDVPLVEDAPGVKYLGVNGGYRHSKYKNHNASDASSYSANTFKFELTYSPIDDIRLRSSFNKAIRAPNISELFSSQSLGNYSGTDPCSGTSPSASQIECANSGVTSAQYGNIVECPADQCVAMYGGNPDLKPEEAKTFTAGVVLTPRFIENLSLSLDYYHIKVDDYISSVDPTLILNQCIGTGSSYYCGLIHRSPSAGSLFGTTGYVVSTTLNTGYLRTSGVDMNLNYDVALNGWGSLNFNLVGTWLKDMTTEPLPGLGSFDCKGLYGPTCGQPSPEWRHNARVTWDTPWHGLEVSALWRYIGSVNLSTNDNNPLLAGDSTFYVSDHIQAYSYLDLAANMPLTDNIQVRIGANNLLDKDPPIIVSNLATGFVNGNTYPGIYDALGRELYVGLTAKF</sequence>
<evidence type="ECO:0000256" key="4">
    <source>
        <dbReference type="ARBA" id="ARBA00022692"/>
    </source>
</evidence>
<comment type="caution">
    <text evidence="17">The sequence shown here is derived from an EMBL/GenBank/DDBJ whole genome shotgun (WGS) entry which is preliminary data.</text>
</comment>
<evidence type="ECO:0000256" key="14">
    <source>
        <dbReference type="SAM" id="SignalP"/>
    </source>
</evidence>
<evidence type="ECO:0000256" key="9">
    <source>
        <dbReference type="PROSITE-ProRule" id="PRU01360"/>
    </source>
</evidence>
<dbReference type="PROSITE" id="PS00430">
    <property type="entry name" value="TONB_DEPENDENT_REC_1"/>
    <property type="match status" value="1"/>
</dbReference>
<keyword evidence="4 9" id="KW-0812">Transmembrane</keyword>
<feature type="short sequence motif" description="TonB box" evidence="10">
    <location>
        <begin position="67"/>
        <end position="73"/>
    </location>
</feature>
<evidence type="ECO:0000256" key="5">
    <source>
        <dbReference type="ARBA" id="ARBA00022729"/>
    </source>
</evidence>
<feature type="domain" description="TonB-dependent receptor-like beta-barrel" evidence="15">
    <location>
        <begin position="422"/>
        <end position="958"/>
    </location>
</feature>
<evidence type="ECO:0000256" key="7">
    <source>
        <dbReference type="ARBA" id="ARBA00023136"/>
    </source>
</evidence>
<dbReference type="InterPro" id="IPR012910">
    <property type="entry name" value="Plug_dom"/>
</dbReference>
<evidence type="ECO:0000259" key="16">
    <source>
        <dbReference type="Pfam" id="PF07715"/>
    </source>
</evidence>
<evidence type="ECO:0000313" key="18">
    <source>
        <dbReference type="Proteomes" id="UP000268033"/>
    </source>
</evidence>
<dbReference type="Gene3D" id="2.40.170.20">
    <property type="entry name" value="TonB-dependent receptor, beta-barrel domain"/>
    <property type="match status" value="1"/>
</dbReference>
<feature type="domain" description="TonB-dependent receptor plug" evidence="16">
    <location>
        <begin position="81"/>
        <end position="187"/>
    </location>
</feature>
<evidence type="ECO:0000256" key="10">
    <source>
        <dbReference type="PROSITE-ProRule" id="PRU10143"/>
    </source>
</evidence>
<keyword evidence="8 9" id="KW-0998">Cell outer membrane</keyword>
<evidence type="ECO:0000313" key="17">
    <source>
        <dbReference type="EMBL" id="ROQ25741.1"/>
    </source>
</evidence>
<dbReference type="GO" id="GO:0009279">
    <property type="term" value="C:cell outer membrane"/>
    <property type="evidence" value="ECO:0007669"/>
    <property type="project" value="UniProtKB-SubCell"/>
</dbReference>
<keyword evidence="5 14" id="KW-0732">Signal</keyword>
<feature type="compositionally biased region" description="Polar residues" evidence="13">
    <location>
        <begin position="31"/>
        <end position="41"/>
    </location>
</feature>
<keyword evidence="2 9" id="KW-0813">Transport</keyword>
<dbReference type="Gene3D" id="2.170.130.10">
    <property type="entry name" value="TonB-dependent receptor, plug domain"/>
    <property type="match status" value="1"/>
</dbReference>
<organism evidence="17 18">
    <name type="scientific">Gallaecimonas pentaromativorans</name>
    <dbReference type="NCBI Taxonomy" id="584787"/>
    <lineage>
        <taxon>Bacteria</taxon>
        <taxon>Pseudomonadati</taxon>
        <taxon>Pseudomonadota</taxon>
        <taxon>Gammaproteobacteria</taxon>
        <taxon>Enterobacterales</taxon>
        <taxon>Gallaecimonadaceae</taxon>
        <taxon>Gallaecimonas</taxon>
    </lineage>
</organism>
<proteinExistence type="inferred from homology"/>
<dbReference type="InterPro" id="IPR010916">
    <property type="entry name" value="TonB_box_CS"/>
</dbReference>